<evidence type="ECO:0000256" key="1">
    <source>
        <dbReference type="ARBA" id="ARBA00004496"/>
    </source>
</evidence>
<dbReference type="Gene3D" id="6.10.140.250">
    <property type="match status" value="1"/>
</dbReference>
<dbReference type="HOGENOM" id="CLU_046495_1_0_1"/>
<dbReference type="Ensembl" id="ENSLACT00000005906.1">
    <property type="protein sequence ID" value="ENSLACP00000005854.1"/>
    <property type="gene ID" value="ENSLACG00000005200.1"/>
</dbReference>
<comment type="subcellular location">
    <subcellularLocation>
        <location evidence="1">Cytoplasm</location>
    </subcellularLocation>
</comment>
<feature type="domain" description="Cdc37 C-terminal" evidence="8">
    <location>
        <begin position="249"/>
        <end position="319"/>
    </location>
</feature>
<dbReference type="SMART" id="SM01069">
    <property type="entry name" value="CDC37_C"/>
    <property type="match status" value="1"/>
</dbReference>
<dbReference type="GO" id="GO:0051087">
    <property type="term" value="F:protein-folding chaperone binding"/>
    <property type="evidence" value="ECO:0007669"/>
    <property type="project" value="TreeGrafter"/>
</dbReference>
<protein>
    <recommendedName>
        <fullName evidence="6">Hsp90 co-chaperone Cdc37-like 1</fullName>
    </recommendedName>
</protein>
<dbReference type="InterPro" id="IPR004918">
    <property type="entry name" value="Cdc37"/>
</dbReference>
<accession>H3A883</accession>
<keyword evidence="4" id="KW-0143">Chaperone</keyword>
<dbReference type="EMBL" id="AFYH01096937">
    <property type="status" value="NOT_ANNOTATED_CDS"/>
    <property type="molecule type" value="Genomic_DNA"/>
</dbReference>
<dbReference type="Proteomes" id="UP000008672">
    <property type="component" value="Unassembled WGS sequence"/>
</dbReference>
<dbReference type="EMBL" id="AFYH01096938">
    <property type="status" value="NOT_ANNOTATED_CDS"/>
    <property type="molecule type" value="Genomic_DNA"/>
</dbReference>
<dbReference type="eggNOG" id="KOG2260">
    <property type="taxonomic scope" value="Eukaryota"/>
</dbReference>
<dbReference type="FunFam" id="1.20.58.610:FF:000001">
    <property type="entry name" value="Hsp90 co-chaperone Cdc37-like 1"/>
    <property type="match status" value="1"/>
</dbReference>
<dbReference type="SMART" id="SM01070">
    <property type="entry name" value="CDC37_M"/>
    <property type="match status" value="1"/>
</dbReference>
<evidence type="ECO:0000256" key="7">
    <source>
        <dbReference type="SAM" id="MobiDB-lite"/>
    </source>
</evidence>
<evidence type="ECO:0000313" key="11">
    <source>
        <dbReference type="Proteomes" id="UP000008672"/>
    </source>
</evidence>
<dbReference type="PANTHER" id="PTHR12800:SF2">
    <property type="entry name" value="HSP90 CO-CHAPERONE CDC37-LIKE 1"/>
    <property type="match status" value="1"/>
</dbReference>
<dbReference type="SUPFAM" id="SSF101391">
    <property type="entry name" value="Hsp90 co-chaperone CDC37"/>
    <property type="match status" value="1"/>
</dbReference>
<dbReference type="GO" id="GO:0051082">
    <property type="term" value="F:unfolded protein binding"/>
    <property type="evidence" value="ECO:0007669"/>
    <property type="project" value="TreeGrafter"/>
</dbReference>
<evidence type="ECO:0000259" key="9">
    <source>
        <dbReference type="SMART" id="SM01070"/>
    </source>
</evidence>
<reference evidence="10" key="3">
    <citation type="submission" date="2025-09" db="UniProtKB">
        <authorList>
            <consortium name="Ensembl"/>
        </authorList>
    </citation>
    <scope>IDENTIFICATION</scope>
</reference>
<gene>
    <name evidence="10" type="primary">CDC37L1</name>
</gene>
<reference evidence="11" key="1">
    <citation type="submission" date="2011-08" db="EMBL/GenBank/DDBJ databases">
        <title>The draft genome of Latimeria chalumnae.</title>
        <authorList>
            <person name="Di Palma F."/>
            <person name="Alfoldi J."/>
            <person name="Johnson J."/>
            <person name="Berlin A."/>
            <person name="Gnerre S."/>
            <person name="Jaffe D."/>
            <person name="MacCallum I."/>
            <person name="Young S."/>
            <person name="Walker B.J."/>
            <person name="Lander E."/>
            <person name="Lindblad-Toh K."/>
        </authorList>
    </citation>
    <scope>NUCLEOTIDE SEQUENCE [LARGE SCALE GENOMIC DNA]</scope>
    <source>
        <strain evidence="11">Wild caught</strain>
    </source>
</reference>
<feature type="domain" description="Cdc37 Hsp90 binding" evidence="9">
    <location>
        <begin position="93"/>
        <end position="246"/>
    </location>
</feature>
<keyword evidence="3" id="KW-0963">Cytoplasm</keyword>
<dbReference type="OMA" id="YAAKCRN"/>
<dbReference type="STRING" id="7897.ENSLACP00000005854"/>
<dbReference type="FunCoup" id="H3A883">
    <property type="interactions" value="897"/>
</dbReference>
<dbReference type="InParanoid" id="H3A883"/>
<name>H3A883_LATCH</name>
<dbReference type="Gene3D" id="1.20.58.610">
    <property type="entry name" value="Cdc37, Hsp90 binding domain"/>
    <property type="match status" value="1"/>
</dbReference>
<dbReference type="PANTHER" id="PTHR12800">
    <property type="entry name" value="CDC37-RELATED"/>
    <property type="match status" value="1"/>
</dbReference>
<dbReference type="InterPro" id="IPR013873">
    <property type="entry name" value="Cdc37_C"/>
</dbReference>
<dbReference type="EMBL" id="AFYH01096936">
    <property type="status" value="NOT_ANNOTATED_CDS"/>
    <property type="molecule type" value="Genomic_DNA"/>
</dbReference>
<dbReference type="EMBL" id="AFYH01096935">
    <property type="status" value="NOT_ANNOTATED_CDS"/>
    <property type="molecule type" value="Genomic_DNA"/>
</dbReference>
<proteinExistence type="inferred from homology"/>
<dbReference type="InterPro" id="IPR013874">
    <property type="entry name" value="Cdc37_Hsp90-bd"/>
</dbReference>
<feature type="compositionally biased region" description="Basic and acidic residues" evidence="7">
    <location>
        <begin position="47"/>
        <end position="78"/>
    </location>
</feature>
<keyword evidence="11" id="KW-1185">Reference proteome</keyword>
<evidence type="ECO:0000256" key="3">
    <source>
        <dbReference type="ARBA" id="ARBA00022490"/>
    </source>
</evidence>
<dbReference type="Pfam" id="PF08565">
    <property type="entry name" value="CDC37_M"/>
    <property type="match status" value="1"/>
</dbReference>
<dbReference type="AlphaFoldDB" id="H3A883"/>
<dbReference type="EMBL" id="AFYH01096934">
    <property type="status" value="NOT_ANNOTATED_CDS"/>
    <property type="molecule type" value="Genomic_DNA"/>
</dbReference>
<evidence type="ECO:0000313" key="10">
    <source>
        <dbReference type="Ensembl" id="ENSLACP00000005854.1"/>
    </source>
</evidence>
<dbReference type="GeneTree" id="ENSGT00390000013443"/>
<evidence type="ECO:0000256" key="5">
    <source>
        <dbReference type="ARBA" id="ARBA00037145"/>
    </source>
</evidence>
<evidence type="ECO:0000259" key="8">
    <source>
        <dbReference type="SMART" id="SM01069"/>
    </source>
</evidence>
<comment type="similarity">
    <text evidence="2">Belongs to the CDC37 family.</text>
</comment>
<organism evidence="10 11">
    <name type="scientific">Latimeria chalumnae</name>
    <name type="common">Coelacanth</name>
    <dbReference type="NCBI Taxonomy" id="7897"/>
    <lineage>
        <taxon>Eukaryota</taxon>
        <taxon>Metazoa</taxon>
        <taxon>Chordata</taxon>
        <taxon>Craniata</taxon>
        <taxon>Vertebrata</taxon>
        <taxon>Euteleostomi</taxon>
        <taxon>Coelacanthiformes</taxon>
        <taxon>Coelacanthidae</taxon>
        <taxon>Latimeria</taxon>
    </lineage>
</organism>
<evidence type="ECO:0000256" key="4">
    <source>
        <dbReference type="ARBA" id="ARBA00023186"/>
    </source>
</evidence>
<dbReference type="Bgee" id="ENSLACG00000005200">
    <property type="expression patterns" value="Expressed in muscle tissue and 1 other cell type or tissue"/>
</dbReference>
<evidence type="ECO:0000256" key="2">
    <source>
        <dbReference type="ARBA" id="ARBA00006222"/>
    </source>
</evidence>
<dbReference type="GO" id="GO:0050821">
    <property type="term" value="P:protein stabilization"/>
    <property type="evidence" value="ECO:0007669"/>
    <property type="project" value="TreeGrafter"/>
</dbReference>
<dbReference type="GO" id="GO:0031072">
    <property type="term" value="F:heat shock protein binding"/>
    <property type="evidence" value="ECO:0007669"/>
    <property type="project" value="TreeGrafter"/>
</dbReference>
<comment type="function">
    <text evidence="5">Co-chaperone that binds to numerous proteins and promotes their interaction with Hsp70 and Hsp90.</text>
</comment>
<feature type="region of interest" description="Disordered" evidence="7">
    <location>
        <begin position="47"/>
        <end position="79"/>
    </location>
</feature>
<dbReference type="GO" id="GO:0006457">
    <property type="term" value="P:protein folding"/>
    <property type="evidence" value="ECO:0007669"/>
    <property type="project" value="TreeGrafter"/>
</dbReference>
<dbReference type="GO" id="GO:0005737">
    <property type="term" value="C:cytoplasm"/>
    <property type="evidence" value="ECO:0007669"/>
    <property type="project" value="UniProtKB-SubCell"/>
</dbReference>
<reference evidence="10" key="2">
    <citation type="submission" date="2025-08" db="UniProtKB">
        <authorList>
            <consortium name="Ensembl"/>
        </authorList>
    </citation>
    <scope>IDENTIFICATION</scope>
</reference>
<evidence type="ECO:0000256" key="6">
    <source>
        <dbReference type="ARBA" id="ARBA00040086"/>
    </source>
</evidence>
<dbReference type="InterPro" id="IPR038189">
    <property type="entry name" value="Cdc37_Hsp90-bd_sf"/>
</dbReference>
<sequence length="326" mass="37769">MCIDGMDAVCHNQKEFVKNRVACKWNIAEAQQKLCCLELHNSESVEQEHAKAQTGHSELKQKEEEWRQKEEDLEREGRMSPSNADAIISVVFNKSIINFCKSEKPEEGKDESKSFIQNYEQQIRHFGMLNRWLDSQRFLSDHPHLICEETANYLILWCFHLEAEQKEALMEQVAHQAVVMQFILQLAKSYKMDPRGCFRSFFQKAKTGEEGFAEAFKTELEAFLWRVRVSSKNRHTEAMNVCEGRHPNPLVPGGLDPSEFLESLPLELKKGFQLQDRQIIQNVLSGVNPQVAEYYVQHGLGAGLWNWSTKGPKEETREEPKMMDTF</sequence>